<accession>A0ABU2SDN9</accession>
<dbReference type="InterPro" id="IPR008984">
    <property type="entry name" value="SMAD_FHA_dom_sf"/>
</dbReference>
<feature type="region of interest" description="Disordered" evidence="1">
    <location>
        <begin position="131"/>
        <end position="152"/>
    </location>
</feature>
<organism evidence="2 3">
    <name type="scientific">Streptomyces johnsoniae</name>
    <dbReference type="NCBI Taxonomy" id="3075532"/>
    <lineage>
        <taxon>Bacteria</taxon>
        <taxon>Bacillati</taxon>
        <taxon>Actinomycetota</taxon>
        <taxon>Actinomycetes</taxon>
        <taxon>Kitasatosporales</taxon>
        <taxon>Streptomycetaceae</taxon>
        <taxon>Streptomyces</taxon>
    </lineage>
</organism>
<proteinExistence type="predicted"/>
<name>A0ABU2SDN9_9ACTN</name>
<sequence>MASAASNRAKASLALGVPPAQRGTIHVRSLGGDFRLRPGEGREILFGRHRESVHVCIGEDDGRVSRKQGTVVHRADRWWVRNTGRLPIRLPGSLLLFTDEDPVPLGEGYTPLFVRGSSSREHLLELFVSGADSSLPKPRPDDPTRPPKTWPLSPEEHLALTVLGQRYLLHEACPQPLTWKQAAAQLQALQPTAGWTVPVLAHLVARVRERLSHGGVFGLVEAEVPQPVGNALNDNLIRELMMSTTLVPPHLAALDGAFAD</sequence>
<protein>
    <submittedName>
        <fullName evidence="2">FHA domain-containing protein</fullName>
    </submittedName>
</protein>
<keyword evidence="3" id="KW-1185">Reference proteome</keyword>
<comment type="caution">
    <text evidence="2">The sequence shown here is derived from an EMBL/GenBank/DDBJ whole genome shotgun (WGS) entry which is preliminary data.</text>
</comment>
<evidence type="ECO:0000313" key="2">
    <source>
        <dbReference type="EMBL" id="MDT0445949.1"/>
    </source>
</evidence>
<dbReference type="SUPFAM" id="SSF49879">
    <property type="entry name" value="SMAD/FHA domain"/>
    <property type="match status" value="1"/>
</dbReference>
<reference evidence="3" key="1">
    <citation type="submission" date="2023-07" db="EMBL/GenBank/DDBJ databases">
        <title>30 novel species of actinomycetes from the DSMZ collection.</title>
        <authorList>
            <person name="Nouioui I."/>
        </authorList>
    </citation>
    <scope>NUCLEOTIDE SEQUENCE [LARGE SCALE GENOMIC DNA]</scope>
    <source>
        <strain evidence="3">DSM 41886</strain>
    </source>
</reference>
<evidence type="ECO:0000256" key="1">
    <source>
        <dbReference type="SAM" id="MobiDB-lite"/>
    </source>
</evidence>
<gene>
    <name evidence="2" type="ORF">RM779_25630</name>
</gene>
<dbReference type="EMBL" id="JAVREV010000016">
    <property type="protein sequence ID" value="MDT0445949.1"/>
    <property type="molecule type" value="Genomic_DNA"/>
</dbReference>
<evidence type="ECO:0000313" key="3">
    <source>
        <dbReference type="Proteomes" id="UP001183615"/>
    </source>
</evidence>
<dbReference type="RefSeq" id="WP_311620125.1">
    <property type="nucleotide sequence ID" value="NZ_JAVREV010000016.1"/>
</dbReference>
<dbReference type="Proteomes" id="UP001183615">
    <property type="component" value="Unassembled WGS sequence"/>
</dbReference>